<organism evidence="1 2">
    <name type="scientific">Coniosporium tulheliwenetii</name>
    <dbReference type="NCBI Taxonomy" id="3383036"/>
    <lineage>
        <taxon>Eukaryota</taxon>
        <taxon>Fungi</taxon>
        <taxon>Dikarya</taxon>
        <taxon>Ascomycota</taxon>
        <taxon>Pezizomycotina</taxon>
        <taxon>Dothideomycetes</taxon>
        <taxon>Dothideomycetes incertae sedis</taxon>
        <taxon>Coniosporium</taxon>
    </lineage>
</organism>
<name>A0ACC2Z5N7_9PEZI</name>
<evidence type="ECO:0000313" key="1">
    <source>
        <dbReference type="EMBL" id="KAJ9643045.1"/>
    </source>
</evidence>
<sequence>MSASDSFDVPRPQVRYVGQRAEGHATQIVGNVGTFYSSSERADVEECLAALFLTDPRDDRSNLIHKKGDRVGGTCQWIKEDESYTSWFQSWSELLWVSGGPGKGKTMLSIFLAQELEWVARNENAVFMQYFCDNKDERLNTAKFITKKVDELSLAGNYTPELRSCVEAVFRWRAEGTFLWVGLVAKELEKYTHDEVKVALDRFPRGLDELYARMLLHIPARRRTITAKILRWIVMAVRPLTLSELSAAIGTTADFSRGVSCEHVTMTQVSNCGYLLTLTTDQHETRVNLIHQSAKDYLLRKVPDPSPELEIFRIDEETADSEIALECQNYYQKAIPIGGCTEYGYVEAHRAFPLLKYAAYHWPDHARRVSDPESGIFDLSLPFYRNKLVLESWLRPCENIYQFDDMPYSNSLFHVISYLGLVALAKKLLHNKRWKYRLKRILSIKSRHGTGTTPLHLAVQSGHREMVQLLLKEGADLRGRDYMERTALDIAVQWRNEALIRLLVEEGADIMAYDRRGETALHKAASEGSAAVVELLLEMGADVRAKDRWGKTALHAAASAHGSVVVRLLLENGADLRAEDREGETALHDTISRGFDPWEKGAAVVRLLAVLHAAVDEDIVWLLLDYGADPRAEDRLGRSVLHALVRSEHKGDAVLDIMELLFDYGADPRAEDYRGRSVLYEAVRWHADEEVIQLLLDEGADPNVEDLNGNTALRYAEKRGDKTVIRLLRRVGGWCHVR</sequence>
<proteinExistence type="predicted"/>
<reference evidence="1" key="1">
    <citation type="submission" date="2022-10" db="EMBL/GenBank/DDBJ databases">
        <title>Culturing micro-colonial fungi from biological soil crusts in the Mojave desert and describing Neophaeococcomyces mojavensis, and introducing the new genera and species Taxawa tesnikishii.</title>
        <authorList>
            <person name="Kurbessoian T."/>
            <person name="Stajich J.E."/>
        </authorList>
    </citation>
    <scope>NUCLEOTIDE SEQUENCE</scope>
    <source>
        <strain evidence="1">JES_115</strain>
    </source>
</reference>
<evidence type="ECO:0000313" key="2">
    <source>
        <dbReference type="Proteomes" id="UP001172680"/>
    </source>
</evidence>
<comment type="caution">
    <text evidence="1">The sequence shown here is derived from an EMBL/GenBank/DDBJ whole genome shotgun (WGS) entry which is preliminary data.</text>
</comment>
<gene>
    <name evidence="1" type="ORF">H2199_004567</name>
</gene>
<protein>
    <submittedName>
        <fullName evidence="1">Uncharacterized protein</fullName>
    </submittedName>
</protein>
<keyword evidence="2" id="KW-1185">Reference proteome</keyword>
<accession>A0ACC2Z5N7</accession>
<dbReference type="EMBL" id="JAPDRP010000012">
    <property type="protein sequence ID" value="KAJ9643045.1"/>
    <property type="molecule type" value="Genomic_DNA"/>
</dbReference>
<dbReference type="Proteomes" id="UP001172680">
    <property type="component" value="Unassembled WGS sequence"/>
</dbReference>